<protein>
    <recommendedName>
        <fullName evidence="3">PAS/PAC sensor protein</fullName>
    </recommendedName>
</protein>
<dbReference type="STRING" id="521011.Mpal_2218"/>
<dbReference type="AlphaFoldDB" id="B8GE10"/>
<evidence type="ECO:0000313" key="1">
    <source>
        <dbReference type="EMBL" id="ACL17511.1"/>
    </source>
</evidence>
<sequence length="220" mass="23967">MTAAGFSADVRFVIAALPQPAFLYTPDGIVAVVNSAVERMASTSLTGRTVEEVIASLGVSQPDGTPIAACDLPALRALARQMVTDCPLVITAADGTFYAIRASSFPLLQDGIVVGILSGWSDVTALSRVLCDEKRRRSEAEAFVKREEAIAETLVQQNEELLAQDEKFRQHLEEQVRNQKAFVESEQRVRRTLDRLLSPGRELPNFELAVTSSISGCCRN</sequence>
<keyword evidence="2" id="KW-1185">Reference proteome</keyword>
<dbReference type="KEGG" id="mpl:Mpal_2218"/>
<evidence type="ECO:0000313" key="2">
    <source>
        <dbReference type="Proteomes" id="UP000002457"/>
    </source>
</evidence>
<dbReference type="Proteomes" id="UP000002457">
    <property type="component" value="Chromosome"/>
</dbReference>
<dbReference type="EMBL" id="CP001338">
    <property type="protein sequence ID" value="ACL17511.1"/>
    <property type="molecule type" value="Genomic_DNA"/>
</dbReference>
<gene>
    <name evidence="1" type="ordered locus">Mpal_2218</name>
</gene>
<dbReference type="HOGENOM" id="CLU_1253602_0_0_2"/>
<organism evidence="1 2">
    <name type="scientific">Methanosphaerula palustris (strain ATCC BAA-1556 / DSM 19958 / E1-9c)</name>
    <dbReference type="NCBI Taxonomy" id="521011"/>
    <lineage>
        <taxon>Archaea</taxon>
        <taxon>Methanobacteriati</taxon>
        <taxon>Methanobacteriota</taxon>
        <taxon>Stenosarchaea group</taxon>
        <taxon>Methanomicrobia</taxon>
        <taxon>Methanomicrobiales</taxon>
        <taxon>Methanoregulaceae</taxon>
        <taxon>Methanosphaerula</taxon>
    </lineage>
</organism>
<proteinExistence type="predicted"/>
<dbReference type="GeneID" id="43500041"/>
<evidence type="ECO:0008006" key="3">
    <source>
        <dbReference type="Google" id="ProtNLM"/>
    </source>
</evidence>
<dbReference type="Gene3D" id="3.30.450.20">
    <property type="entry name" value="PAS domain"/>
    <property type="match status" value="1"/>
</dbReference>
<dbReference type="SUPFAM" id="SSF55785">
    <property type="entry name" value="PYP-like sensor domain (PAS domain)"/>
    <property type="match status" value="1"/>
</dbReference>
<dbReference type="RefSeq" id="WP_012618830.1">
    <property type="nucleotide sequence ID" value="NC_011832.1"/>
</dbReference>
<dbReference type="eggNOG" id="arCOG06192">
    <property type="taxonomic scope" value="Archaea"/>
</dbReference>
<accession>B8GE10</accession>
<name>B8GE10_METPE</name>
<reference evidence="1 2" key="1">
    <citation type="journal article" date="2015" name="Genome Announc.">
        <title>Complete Genome Sequence of Methanosphaerula palustris E1-9CT, a Hydrogenotrophic Methanogen Isolated from a Minerotrophic Fen Peatland.</title>
        <authorList>
            <person name="Cadillo-Quiroz H."/>
            <person name="Browne P."/>
            <person name="Kyrpides N."/>
            <person name="Woyke T."/>
            <person name="Goodwin L."/>
            <person name="Detter C."/>
            <person name="Yavitt J.B."/>
            <person name="Zinder S.H."/>
        </authorList>
    </citation>
    <scope>NUCLEOTIDE SEQUENCE [LARGE SCALE GENOMIC DNA]</scope>
    <source>
        <strain evidence="2">ATCC BAA-1556 / DSM 19958 / E1-9c</strain>
    </source>
</reference>
<dbReference type="InterPro" id="IPR035965">
    <property type="entry name" value="PAS-like_dom_sf"/>
</dbReference>